<dbReference type="AlphaFoldDB" id="A0A328VIC1"/>
<keyword evidence="2" id="KW-1185">Reference proteome</keyword>
<dbReference type="Pfam" id="PF08882">
    <property type="entry name" value="Acetone_carb_G"/>
    <property type="match status" value="1"/>
</dbReference>
<name>A0A328VIC1_9CHLR</name>
<reference evidence="1 2" key="1">
    <citation type="submission" date="2016-08" db="EMBL/GenBank/DDBJ databases">
        <title>Analysis of Carbohydrate Active Enzymes in Thermogemmatispora T81 Reveals Carbohydrate Degradation Ability.</title>
        <authorList>
            <person name="Tomazini A."/>
            <person name="Lal S."/>
            <person name="Stott M."/>
            <person name="Henrissat B."/>
            <person name="Polikarpov I."/>
            <person name="Sparling R."/>
            <person name="Levin D.B."/>
        </authorList>
    </citation>
    <scope>NUCLEOTIDE SEQUENCE [LARGE SCALE GENOMIC DNA]</scope>
    <source>
        <strain evidence="1 2">T81</strain>
    </source>
</reference>
<sequence length="139" mass="16137">MERLRITEYLDLDLEEEQWYCHRCGRALISARENYKKGCLLYDRDPREIHRPLLEGTYTFSPDPSWIRIIEFYCPSCGTQIETEYLPPGHPITYDIELDLDSLKERLARGEYAIVDSRLVLAGNTGSSDGVHGKKEEKP</sequence>
<gene>
    <name evidence="1" type="ORF">A4R35_00725</name>
</gene>
<evidence type="ECO:0000313" key="2">
    <source>
        <dbReference type="Proteomes" id="UP000248706"/>
    </source>
</evidence>
<accession>A0A328VIC1</accession>
<dbReference type="OrthoDB" id="8688459at2"/>
<comment type="caution">
    <text evidence="1">The sequence shown here is derived from an EMBL/GenBank/DDBJ whole genome shotgun (WGS) entry which is preliminary data.</text>
</comment>
<dbReference type="Proteomes" id="UP000248706">
    <property type="component" value="Unassembled WGS sequence"/>
</dbReference>
<protein>
    <submittedName>
        <fullName evidence="1">Acetophenone carboxylase</fullName>
    </submittedName>
</protein>
<organism evidence="1 2">
    <name type="scientific">Thermogemmatispora tikiterensis</name>
    <dbReference type="NCBI Taxonomy" id="1825093"/>
    <lineage>
        <taxon>Bacteria</taxon>
        <taxon>Bacillati</taxon>
        <taxon>Chloroflexota</taxon>
        <taxon>Ktedonobacteria</taxon>
        <taxon>Thermogemmatisporales</taxon>
        <taxon>Thermogemmatisporaceae</taxon>
        <taxon>Thermogemmatispora</taxon>
    </lineage>
</organism>
<dbReference type="RefSeq" id="WP_112425605.1">
    <property type="nucleotide sequence ID" value="NZ_MCIF01000002.1"/>
</dbReference>
<evidence type="ECO:0000313" key="1">
    <source>
        <dbReference type="EMBL" id="RAQ94035.1"/>
    </source>
</evidence>
<dbReference type="EMBL" id="MCIF01000002">
    <property type="protein sequence ID" value="RAQ94035.1"/>
    <property type="molecule type" value="Genomic_DNA"/>
</dbReference>
<dbReference type="InterPro" id="IPR016750">
    <property type="entry name" value="Aceto_COase_bsu/gsu"/>
</dbReference>
<proteinExistence type="predicted"/>